<name>A0A239AB56_9FLAO</name>
<keyword evidence="1" id="KW-0808">Transferase</keyword>
<organism evidence="1 2">
    <name type="scientific">Dokdonia pacifica</name>
    <dbReference type="NCBI Taxonomy" id="1627892"/>
    <lineage>
        <taxon>Bacteria</taxon>
        <taxon>Pseudomonadati</taxon>
        <taxon>Bacteroidota</taxon>
        <taxon>Flavobacteriia</taxon>
        <taxon>Flavobacteriales</taxon>
        <taxon>Flavobacteriaceae</taxon>
        <taxon>Dokdonia</taxon>
    </lineage>
</organism>
<gene>
    <name evidence="1" type="ORF">SAMN06265376_104282</name>
</gene>
<dbReference type="AlphaFoldDB" id="A0A239AB56"/>
<proteinExistence type="predicted"/>
<accession>A0A239AB56</accession>
<evidence type="ECO:0000313" key="2">
    <source>
        <dbReference type="Proteomes" id="UP000198379"/>
    </source>
</evidence>
<dbReference type="Proteomes" id="UP000198379">
    <property type="component" value="Unassembled WGS sequence"/>
</dbReference>
<keyword evidence="2" id="KW-1185">Reference proteome</keyword>
<reference evidence="1 2" key="1">
    <citation type="submission" date="2017-06" db="EMBL/GenBank/DDBJ databases">
        <authorList>
            <person name="Kim H.J."/>
            <person name="Triplett B.A."/>
        </authorList>
    </citation>
    <scope>NUCLEOTIDE SEQUENCE [LARGE SCALE GENOMIC DNA]</scope>
    <source>
        <strain evidence="1 2">DSM 25597</strain>
    </source>
</reference>
<dbReference type="Gene3D" id="3.40.50.2000">
    <property type="entry name" value="Glycogen Phosphorylase B"/>
    <property type="match status" value="2"/>
</dbReference>
<protein>
    <submittedName>
        <fullName evidence="1">Glycosyltransferase involved in cell wall bisynthesis</fullName>
    </submittedName>
</protein>
<dbReference type="GO" id="GO:0016740">
    <property type="term" value="F:transferase activity"/>
    <property type="evidence" value="ECO:0007669"/>
    <property type="project" value="UniProtKB-KW"/>
</dbReference>
<sequence>MPMQTITHFYEHLKNVKPFLEKYVNYDPYDGKVHVLYISPRLCSKEYYRAILPCLELNNTSTHSAIMTSIEIYDQNMDYFGTIKRIDVRLLKWANYIVFPTILSDMKYMTYVLRLLYPHLQIVMNLDDNYHKIPSWHNSYKDITSAVQDQLLLNLSTFDLCICQNERLKDQYRSALNFFHKDSSCLVVNFPTLISRKSFENLSAIMPQIDSIIRIGVFSPSEKFLNFLPSLLEKLRQKKLELCFVIFDYKGAKTKHKRDQSVEFFDDSNYMNYFEDLHKMQLKVALFSVSEYLEYQSIDNYLEMAVLGVPTIVCENHPASFIIKKRESGLLVSKENDWELNICKVLEESNFRKILISHSAKMVWKHHSFTQKTLKKITSVLV</sequence>
<dbReference type="EMBL" id="FZNY01000004">
    <property type="protein sequence ID" value="SNR92622.1"/>
    <property type="molecule type" value="Genomic_DNA"/>
</dbReference>
<evidence type="ECO:0000313" key="1">
    <source>
        <dbReference type="EMBL" id="SNR92622.1"/>
    </source>
</evidence>